<dbReference type="EMBL" id="HG793126">
    <property type="protein sequence ID" value="CDK26062.1"/>
    <property type="molecule type" value="Genomic_DNA"/>
</dbReference>
<dbReference type="GO" id="GO:0005763">
    <property type="term" value="C:mitochondrial small ribosomal subunit"/>
    <property type="evidence" value="ECO:0007669"/>
    <property type="project" value="EnsemblFungi"/>
</dbReference>
<dbReference type="Proteomes" id="UP000019384">
    <property type="component" value="Unassembled WGS sequence"/>
</dbReference>
<accession>W6MMD2</accession>
<dbReference type="AlphaFoldDB" id="W6MMD2"/>
<evidence type="ECO:0000256" key="2">
    <source>
        <dbReference type="ARBA" id="ARBA00022980"/>
    </source>
</evidence>
<dbReference type="GO" id="GO:0005777">
    <property type="term" value="C:peroxisome"/>
    <property type="evidence" value="ECO:0007669"/>
    <property type="project" value="EnsemblFungi"/>
</dbReference>
<dbReference type="OrthoDB" id="525520at2759"/>
<dbReference type="Gene3D" id="1.10.8.50">
    <property type="match status" value="1"/>
</dbReference>
<evidence type="ECO:0000313" key="7">
    <source>
        <dbReference type="Proteomes" id="UP000019384"/>
    </source>
</evidence>
<evidence type="ECO:0000256" key="1">
    <source>
        <dbReference type="ARBA" id="ARBA00008080"/>
    </source>
</evidence>
<dbReference type="HAMAP" id="MF_01315">
    <property type="entry name" value="Ribosomal_uS13"/>
    <property type="match status" value="1"/>
</dbReference>
<sequence>MVVHILGKSLPGTALLDYALASKIFGVGLKTSRELCAKLGFYPKMRVHQLTENQVLSITKELSEMTVEGKLKTILRENIQAKKDLGRYSGLRHALGLPVRGQRTKTNAQTAKRLNRYLAHR</sequence>
<dbReference type="GO" id="GO:0003723">
    <property type="term" value="F:RNA binding"/>
    <property type="evidence" value="ECO:0007669"/>
    <property type="project" value="InterPro"/>
</dbReference>
<dbReference type="HOGENOM" id="CLU_103849_1_2_1"/>
<dbReference type="Gene3D" id="4.10.910.10">
    <property type="entry name" value="30s ribosomal protein s13, domain 2"/>
    <property type="match status" value="1"/>
</dbReference>
<evidence type="ECO:0000313" key="6">
    <source>
        <dbReference type="EMBL" id="CDK26062.1"/>
    </source>
</evidence>
<dbReference type="GO" id="GO:0006412">
    <property type="term" value="P:translation"/>
    <property type="evidence" value="ECO:0007669"/>
    <property type="project" value="InterPro"/>
</dbReference>
<reference evidence="6" key="2">
    <citation type="submission" date="2014-02" db="EMBL/GenBank/DDBJ databases">
        <title>Complete DNA sequence of /Kuraishia capsulata/ illustrates novel genomic features among budding yeasts (/Saccharomycotina/).</title>
        <authorList>
            <person name="Morales L."/>
            <person name="Noel B."/>
            <person name="Porcel B."/>
            <person name="Marcet-Houben M."/>
            <person name="Hullo M-F."/>
            <person name="Sacerdot C."/>
            <person name="Tekaia F."/>
            <person name="Leh-Louis V."/>
            <person name="Despons L."/>
            <person name="Khanna V."/>
            <person name="Aury J-M."/>
            <person name="Barbe V."/>
            <person name="Couloux A."/>
            <person name="Labadie K."/>
            <person name="Pelletier E."/>
            <person name="Souciet J-L."/>
            <person name="Boekhout T."/>
            <person name="Gabaldon T."/>
            <person name="Wincker P."/>
            <person name="Dujon B."/>
        </authorList>
    </citation>
    <scope>NUCLEOTIDE SEQUENCE</scope>
    <source>
        <strain evidence="6">CBS 1993</strain>
    </source>
</reference>
<dbReference type="RefSeq" id="XP_022458071.1">
    <property type="nucleotide sequence ID" value="XM_022604273.1"/>
</dbReference>
<dbReference type="GeneID" id="34519459"/>
<dbReference type="PANTHER" id="PTHR10871">
    <property type="entry name" value="30S RIBOSOMAL PROTEIN S13/40S RIBOSOMAL PROTEIN S18"/>
    <property type="match status" value="1"/>
</dbReference>
<reference evidence="6" key="1">
    <citation type="submission" date="2013-12" db="EMBL/GenBank/DDBJ databases">
        <authorList>
            <person name="Genoscope - CEA"/>
        </authorList>
    </citation>
    <scope>NUCLEOTIDE SEQUENCE</scope>
    <source>
        <strain evidence="6">CBS 1993</strain>
    </source>
</reference>
<dbReference type="InterPro" id="IPR018269">
    <property type="entry name" value="Ribosomal_uS13_CS"/>
</dbReference>
<organism evidence="6 7">
    <name type="scientific">Kuraishia capsulata CBS 1993</name>
    <dbReference type="NCBI Taxonomy" id="1382522"/>
    <lineage>
        <taxon>Eukaryota</taxon>
        <taxon>Fungi</taxon>
        <taxon>Dikarya</taxon>
        <taxon>Ascomycota</taxon>
        <taxon>Saccharomycotina</taxon>
        <taxon>Pichiomycetes</taxon>
        <taxon>Pichiales</taxon>
        <taxon>Pichiaceae</taxon>
        <taxon>Kuraishia</taxon>
    </lineage>
</organism>
<dbReference type="InterPro" id="IPR001892">
    <property type="entry name" value="Ribosomal_uS13"/>
</dbReference>
<dbReference type="InterPro" id="IPR010979">
    <property type="entry name" value="Ribosomal_uS13-like_H2TH"/>
</dbReference>
<evidence type="ECO:0000256" key="4">
    <source>
        <dbReference type="ARBA" id="ARBA00040757"/>
    </source>
</evidence>
<evidence type="ECO:0000256" key="5">
    <source>
        <dbReference type="RuleBase" id="RU003830"/>
    </source>
</evidence>
<dbReference type="PROSITE" id="PS50159">
    <property type="entry name" value="RIBOSOMAL_S13_2"/>
    <property type="match status" value="1"/>
</dbReference>
<dbReference type="PANTHER" id="PTHR10871:SF1">
    <property type="entry name" value="SMALL RIBOSOMAL SUBUNIT PROTEIN US13M"/>
    <property type="match status" value="1"/>
</dbReference>
<dbReference type="Pfam" id="PF00416">
    <property type="entry name" value="Ribosomal_S13"/>
    <property type="match status" value="1"/>
</dbReference>
<evidence type="ECO:0000256" key="3">
    <source>
        <dbReference type="ARBA" id="ARBA00023274"/>
    </source>
</evidence>
<dbReference type="SUPFAM" id="SSF46946">
    <property type="entry name" value="S13-like H2TH domain"/>
    <property type="match status" value="1"/>
</dbReference>
<name>W6MMD2_9ASCO</name>
<gene>
    <name evidence="6" type="ORF">KUCA_T00002033001</name>
</gene>
<keyword evidence="7" id="KW-1185">Reference proteome</keyword>
<dbReference type="InterPro" id="IPR027437">
    <property type="entry name" value="Rbsml_uS13_C"/>
</dbReference>
<keyword evidence="2 5" id="KW-0689">Ribosomal protein</keyword>
<protein>
    <recommendedName>
        <fullName evidence="4">Small ribosomal subunit protein uS13m</fullName>
    </recommendedName>
</protein>
<proteinExistence type="inferred from homology"/>
<comment type="similarity">
    <text evidence="1 5">Belongs to the universal ribosomal protein uS13 family.</text>
</comment>
<dbReference type="PROSITE" id="PS00646">
    <property type="entry name" value="RIBOSOMAL_S13_1"/>
    <property type="match status" value="1"/>
</dbReference>
<dbReference type="FunFam" id="1.10.8.50:FF:000001">
    <property type="entry name" value="30S ribosomal protein S13"/>
    <property type="match status" value="1"/>
</dbReference>
<dbReference type="PIRSF" id="PIRSF002134">
    <property type="entry name" value="Ribosomal_S13"/>
    <property type="match status" value="1"/>
</dbReference>
<dbReference type="STRING" id="1382522.W6MMD2"/>
<dbReference type="GO" id="GO:0003735">
    <property type="term" value="F:structural constituent of ribosome"/>
    <property type="evidence" value="ECO:0007669"/>
    <property type="project" value="EnsemblFungi"/>
</dbReference>
<keyword evidence="3 5" id="KW-0687">Ribonucleoprotein</keyword>